<keyword evidence="2" id="KW-0547">Nucleotide-binding</keyword>
<evidence type="ECO:0000256" key="2">
    <source>
        <dbReference type="ARBA" id="ARBA00022741"/>
    </source>
</evidence>
<feature type="domain" description="ABC transporter" evidence="4">
    <location>
        <begin position="270"/>
        <end position="495"/>
    </location>
</feature>
<sequence length="495" mass="55690">MLTPLIEAKNIEVKIGSKVVLHDISFTIGEREAWAITGPAGSGKTTLAKAIQNHYSISSGSVLNHLSPNARIVMVDQQHTYRNRTDASATYYQARFESLSSEDFPVVEEALKEHFLKAGRDKPVDEAIEKVLALLQITYLRQARLIQLSNGENKRFQLAKALLQEPKVLILDNPFVGLDQEAREILHEIINQLIKQEITIILITAPTEIPEQITHVIELQAGHLAHLASRASFLQRPQIQQESPITESWLKQEVLETMPIVPDESFEIAVRMQDVSVRYGERTILDGVNWQVNRGDKWALSGPNGAGKSTLLSLIYGDNLQAYANTIHLFDQRRGTGESIWDIKRRIGYISPELHLYFNRSLSCFNAIASGLTDTMVGNKHLSDEQKATVTRWLDIFHLTHHSNESLADLPLSEQRLILLARALVKNPPVLLLDEPCQGLDAQQTQRFTTMVDAICRHFDKTLIYVSHYSQDIPACVNQRLFLKEGKATITSVTS</sequence>
<organism evidence="5">
    <name type="scientific">Roseihalotalea indica</name>
    <dbReference type="NCBI Taxonomy" id="2867963"/>
    <lineage>
        <taxon>Bacteria</taxon>
        <taxon>Pseudomonadati</taxon>
        <taxon>Bacteroidota</taxon>
        <taxon>Cytophagia</taxon>
        <taxon>Cytophagales</taxon>
        <taxon>Catalimonadaceae</taxon>
        <taxon>Roseihalotalea</taxon>
    </lineage>
</organism>
<dbReference type="InterPro" id="IPR003439">
    <property type="entry name" value="ABC_transporter-like_ATP-bd"/>
</dbReference>
<feature type="domain" description="ABC transporter" evidence="4">
    <location>
        <begin position="6"/>
        <end position="246"/>
    </location>
</feature>
<evidence type="ECO:0000256" key="3">
    <source>
        <dbReference type="ARBA" id="ARBA00022840"/>
    </source>
</evidence>
<name>A0AA49JHV4_9BACT</name>
<evidence type="ECO:0000259" key="4">
    <source>
        <dbReference type="PROSITE" id="PS50893"/>
    </source>
</evidence>
<dbReference type="PROSITE" id="PS50893">
    <property type="entry name" value="ABC_TRANSPORTER_2"/>
    <property type="match status" value="2"/>
</dbReference>
<protein>
    <submittedName>
        <fullName evidence="5">ATP-binding cassette domain-containing protein</fullName>
    </submittedName>
</protein>
<dbReference type="AlphaFoldDB" id="A0AA49JHV4"/>
<dbReference type="Gene3D" id="3.40.50.300">
    <property type="entry name" value="P-loop containing nucleotide triphosphate hydrolases"/>
    <property type="match status" value="2"/>
</dbReference>
<gene>
    <name evidence="5" type="ORF">K4G66_09335</name>
</gene>
<reference evidence="5" key="2">
    <citation type="journal article" date="2024" name="Antonie Van Leeuwenhoek">
        <title>Roseihalotalea indica gen. nov., sp. nov., a halophilic Bacteroidetes from mesopelagic Southwest Indian Ocean with higher carbohydrate metabolic potential.</title>
        <authorList>
            <person name="Chen B."/>
            <person name="Zhang M."/>
            <person name="Lin D."/>
            <person name="Ye J."/>
            <person name="Tang K."/>
        </authorList>
    </citation>
    <scope>NUCLEOTIDE SEQUENCE</scope>
    <source>
        <strain evidence="5">TK19036</strain>
    </source>
</reference>
<dbReference type="GO" id="GO:0016887">
    <property type="term" value="F:ATP hydrolysis activity"/>
    <property type="evidence" value="ECO:0007669"/>
    <property type="project" value="InterPro"/>
</dbReference>
<dbReference type="GO" id="GO:0005524">
    <property type="term" value="F:ATP binding"/>
    <property type="evidence" value="ECO:0007669"/>
    <property type="project" value="UniProtKB-KW"/>
</dbReference>
<keyword evidence="3 5" id="KW-0067">ATP-binding</keyword>
<dbReference type="GO" id="GO:0042626">
    <property type="term" value="F:ATPase-coupled transmembrane transporter activity"/>
    <property type="evidence" value="ECO:0007669"/>
    <property type="project" value="TreeGrafter"/>
</dbReference>
<proteinExistence type="predicted"/>
<keyword evidence="1" id="KW-0813">Transport</keyword>
<dbReference type="Pfam" id="PF00005">
    <property type="entry name" value="ABC_tran"/>
    <property type="match status" value="2"/>
</dbReference>
<dbReference type="GO" id="GO:0043190">
    <property type="term" value="C:ATP-binding cassette (ABC) transporter complex"/>
    <property type="evidence" value="ECO:0007669"/>
    <property type="project" value="TreeGrafter"/>
</dbReference>
<dbReference type="EMBL" id="CP120682">
    <property type="protein sequence ID" value="WKN38905.1"/>
    <property type="molecule type" value="Genomic_DNA"/>
</dbReference>
<evidence type="ECO:0000256" key="1">
    <source>
        <dbReference type="ARBA" id="ARBA00022448"/>
    </source>
</evidence>
<dbReference type="InterPro" id="IPR003593">
    <property type="entry name" value="AAA+_ATPase"/>
</dbReference>
<accession>A0AA49JHV4</accession>
<dbReference type="PANTHER" id="PTHR43553">
    <property type="entry name" value="HEAVY METAL TRANSPORTER"/>
    <property type="match status" value="1"/>
</dbReference>
<dbReference type="SMART" id="SM00382">
    <property type="entry name" value="AAA"/>
    <property type="match status" value="2"/>
</dbReference>
<dbReference type="InterPro" id="IPR027417">
    <property type="entry name" value="P-loop_NTPase"/>
</dbReference>
<evidence type="ECO:0000313" key="5">
    <source>
        <dbReference type="EMBL" id="WKN38905.1"/>
    </source>
</evidence>
<dbReference type="InterPro" id="IPR050095">
    <property type="entry name" value="ECF_ABC_transporter_ATP-bd"/>
</dbReference>
<dbReference type="PANTHER" id="PTHR43553:SF3">
    <property type="entry name" value="ABC TRANSPORTER ATP-BINDING PROTEIN MODF"/>
    <property type="match status" value="1"/>
</dbReference>
<dbReference type="SUPFAM" id="SSF52540">
    <property type="entry name" value="P-loop containing nucleoside triphosphate hydrolases"/>
    <property type="match status" value="2"/>
</dbReference>
<reference evidence="5" key="1">
    <citation type="journal article" date="2023" name="Comput. Struct. Biotechnol. J.">
        <title>Discovery of a novel marine Bacteroidetes with a rich repertoire of carbohydrate-active enzymes.</title>
        <authorList>
            <person name="Chen B."/>
            <person name="Liu G."/>
            <person name="Chen Q."/>
            <person name="Wang H."/>
            <person name="Liu L."/>
            <person name="Tang K."/>
        </authorList>
    </citation>
    <scope>NUCLEOTIDE SEQUENCE</scope>
    <source>
        <strain evidence="5">TK19036</strain>
    </source>
</reference>